<accession>A0AA42K2H1</accession>
<gene>
    <name evidence="2" type="ORF">P7V44_09640</name>
    <name evidence="3" type="ORF">Q5E86_04210</name>
</gene>
<reference evidence="3" key="2">
    <citation type="submission" date="2023-07" db="EMBL/GenBank/DDBJ databases">
        <authorList>
            <person name="Yang W."/>
            <person name="Chen J."/>
            <person name="Ji P."/>
            <person name="Hu F."/>
        </authorList>
    </citation>
    <scope>NUCLEOTIDE SEQUENCE</scope>
    <source>
        <strain evidence="3">CRE-138-0111</strain>
    </source>
</reference>
<reference evidence="3" key="3">
    <citation type="journal article" date="2024" name="Int. J. Antimicrob. Agents">
        <title>Identification of a novel Providencia species showing multi-drug-resistant in three patients with hospital-acquired infection.</title>
        <authorList>
            <person name="Yang W."/>
            <person name="Chen J."/>
            <person name="Yang F."/>
            <person name="Ji P."/>
            <person name="Shen S."/>
            <person name="Yin D."/>
            <person name="Hu F."/>
        </authorList>
    </citation>
    <scope>NUCLEOTIDE SEQUENCE</scope>
    <source>
        <strain evidence="3">CRE-138-0111</strain>
    </source>
</reference>
<dbReference type="EMBL" id="JARRYG010000008">
    <property type="protein sequence ID" value="MDG4696500.1"/>
    <property type="molecule type" value="Genomic_DNA"/>
</dbReference>
<proteinExistence type="predicted"/>
<organism evidence="2 4">
    <name type="scientific">Providencia huashanensis</name>
    <dbReference type="NCBI Taxonomy" id="3037798"/>
    <lineage>
        <taxon>Bacteria</taxon>
        <taxon>Pseudomonadati</taxon>
        <taxon>Pseudomonadota</taxon>
        <taxon>Gammaproteobacteria</taxon>
        <taxon>Enterobacterales</taxon>
        <taxon>Morganellaceae</taxon>
        <taxon>Providencia</taxon>
    </lineage>
</organism>
<name>A0AA42K2H1_9GAMM</name>
<dbReference type="RefSeq" id="WP_042843503.1">
    <property type="nucleotide sequence ID" value="NZ_JARRYG010000008.1"/>
</dbReference>
<dbReference type="Proteomes" id="UP001156701">
    <property type="component" value="Unassembled WGS sequence"/>
</dbReference>
<dbReference type="EMBL" id="JAUQTG010000001">
    <property type="protein sequence ID" value="MDO7855592.1"/>
    <property type="molecule type" value="Genomic_DNA"/>
</dbReference>
<keyword evidence="5" id="KW-1185">Reference proteome</keyword>
<protein>
    <submittedName>
        <fullName evidence="2">Uncharacterized protein</fullName>
    </submittedName>
</protein>
<keyword evidence="1" id="KW-0732">Signal</keyword>
<dbReference type="Proteomes" id="UP001176478">
    <property type="component" value="Unassembled WGS sequence"/>
</dbReference>
<evidence type="ECO:0000313" key="5">
    <source>
        <dbReference type="Proteomes" id="UP001176478"/>
    </source>
</evidence>
<comment type="caution">
    <text evidence="2">The sequence shown here is derived from an EMBL/GenBank/DDBJ whole genome shotgun (WGS) entry which is preliminary data.</text>
</comment>
<evidence type="ECO:0000313" key="2">
    <source>
        <dbReference type="EMBL" id="MDG4696500.1"/>
    </source>
</evidence>
<feature type="chain" id="PRO_5041416184" evidence="1">
    <location>
        <begin position="23"/>
        <end position="114"/>
    </location>
</feature>
<reference evidence="2" key="1">
    <citation type="submission" date="2023-03" db="EMBL/GenBank/DDBJ databases">
        <title>a new species belonging to Providencia genus.</title>
        <authorList>
            <person name="Yang W."/>
            <person name="Hu F."/>
            <person name="Shen S."/>
            <person name="Ding L."/>
            <person name="Yin D."/>
        </authorList>
    </citation>
    <scope>NUCLEOTIDE SEQUENCE</scope>
    <source>
        <strain evidence="2">CRE-3FA-0001</strain>
    </source>
</reference>
<evidence type="ECO:0000256" key="1">
    <source>
        <dbReference type="SAM" id="SignalP"/>
    </source>
</evidence>
<dbReference type="AlphaFoldDB" id="A0AA42K2H1"/>
<sequence length="114" mass="12679">MNILKPLIISASLIAVSFSTFAYPGDGYGNGSWHRGGYQNQQQYNNRPCDNFRQFNNTGRYQGMMQYSTAIQTTQPDEALKKIAVDAPKGENGKQYMVKVAVIEITPNTPVQGQ</sequence>
<feature type="signal peptide" evidence="1">
    <location>
        <begin position="1"/>
        <end position="22"/>
    </location>
</feature>
<evidence type="ECO:0000313" key="4">
    <source>
        <dbReference type="Proteomes" id="UP001156701"/>
    </source>
</evidence>
<evidence type="ECO:0000313" key="3">
    <source>
        <dbReference type="EMBL" id="MDO7855592.1"/>
    </source>
</evidence>